<proteinExistence type="predicted"/>
<dbReference type="InterPro" id="IPR027417">
    <property type="entry name" value="P-loop_NTPase"/>
</dbReference>
<evidence type="ECO:0000313" key="3">
    <source>
        <dbReference type="Proteomes" id="UP000186308"/>
    </source>
</evidence>
<dbReference type="GO" id="GO:0016887">
    <property type="term" value="F:ATP hydrolysis activity"/>
    <property type="evidence" value="ECO:0007669"/>
    <property type="project" value="InterPro"/>
</dbReference>
<comment type="caution">
    <text evidence="2">The sequence shown here is derived from an EMBL/GenBank/DDBJ whole genome shotgun (WGS) entry which is preliminary data.</text>
</comment>
<dbReference type="Gene3D" id="3.40.50.300">
    <property type="entry name" value="P-loop containing nucleotide triphosphate hydrolases"/>
    <property type="match status" value="1"/>
</dbReference>
<feature type="domain" description="AAA+ ATPase" evidence="1">
    <location>
        <begin position="42"/>
        <end position="247"/>
    </location>
</feature>
<organism evidence="2 3">
    <name type="scientific">Acidiphilium rubrum</name>
    <dbReference type="NCBI Taxonomy" id="526"/>
    <lineage>
        <taxon>Bacteria</taxon>
        <taxon>Pseudomonadati</taxon>
        <taxon>Pseudomonadota</taxon>
        <taxon>Alphaproteobacteria</taxon>
        <taxon>Acetobacterales</taxon>
        <taxon>Acidocellaceae</taxon>
        <taxon>Acidiphilium</taxon>
    </lineage>
</organism>
<dbReference type="AlphaFoldDB" id="A0A8G2CMF3"/>
<evidence type="ECO:0000313" key="2">
    <source>
        <dbReference type="EMBL" id="SIR22434.1"/>
    </source>
</evidence>
<dbReference type="InterPro" id="IPR049945">
    <property type="entry name" value="AAA_22"/>
</dbReference>
<dbReference type="SMART" id="SM00382">
    <property type="entry name" value="AAA"/>
    <property type="match status" value="1"/>
</dbReference>
<dbReference type="SUPFAM" id="SSF52540">
    <property type="entry name" value="P-loop containing nucleoside triphosphate hydrolases"/>
    <property type="match status" value="1"/>
</dbReference>
<dbReference type="EMBL" id="FTNE01000020">
    <property type="protein sequence ID" value="SIR22434.1"/>
    <property type="molecule type" value="Genomic_DNA"/>
</dbReference>
<dbReference type="InterPro" id="IPR052026">
    <property type="entry name" value="ExeA_AAA_ATPase_DNA-bind"/>
</dbReference>
<dbReference type="PANTHER" id="PTHR35894:SF1">
    <property type="entry name" value="PHOSPHORIBULOKINASE _ URIDINE KINASE FAMILY"/>
    <property type="match status" value="1"/>
</dbReference>
<name>A0A8G2CMF3_ACIRU</name>
<accession>A0A8G2CMF3</accession>
<dbReference type="Proteomes" id="UP000186308">
    <property type="component" value="Unassembled WGS sequence"/>
</dbReference>
<dbReference type="InterPro" id="IPR003593">
    <property type="entry name" value="AAA+_ATPase"/>
</dbReference>
<dbReference type="Pfam" id="PF13401">
    <property type="entry name" value="AAA_22"/>
    <property type="match status" value="1"/>
</dbReference>
<protein>
    <submittedName>
        <fullName evidence="2">Type II secretory pathway, component ExeA (Predicted ATPase)</fullName>
    </submittedName>
</protein>
<sequence length="306" mass="33688">MFLEHLGLADMPFRLTPDDRYYYASSEHSRALSHLLFGLAQSEGFVVITGEVGAGKTTLVERLTAQLNEATYRLASITTTQINAEDILRLIAADFGLSAAGDKATLLLRLKERWRADRLRGRRALIVVDEAQGLAPATLEELRMLSNMAERGQALVQIVLLGQPQFRDLLAHPDLDQLRQRVLASYHLGPLTREDTEAYILHRFTAAGGKAEGFFDAGALDAIFDATGGLPRRINRLCSRILLNAALEHYPVITADIVGPIARELETDLEGRPAAIPPVTAGETGRDQGDQVVDRLFQVIKSRNEP</sequence>
<keyword evidence="3" id="KW-1185">Reference proteome</keyword>
<gene>
    <name evidence="2" type="ORF">SAMN05421828_12021</name>
</gene>
<dbReference type="RefSeq" id="WP_051657536.1">
    <property type="nucleotide sequence ID" value="NZ_FTNE01000020.1"/>
</dbReference>
<reference evidence="2 3" key="1">
    <citation type="submission" date="2017-01" db="EMBL/GenBank/DDBJ databases">
        <authorList>
            <person name="Varghese N."/>
            <person name="Submissions S."/>
        </authorList>
    </citation>
    <scope>NUCLEOTIDE SEQUENCE [LARGE SCALE GENOMIC DNA]</scope>
    <source>
        <strain evidence="2 3">ATCC 35905</strain>
    </source>
</reference>
<evidence type="ECO:0000259" key="1">
    <source>
        <dbReference type="SMART" id="SM00382"/>
    </source>
</evidence>
<dbReference type="PRINTS" id="PR00364">
    <property type="entry name" value="DISEASERSIST"/>
</dbReference>
<dbReference type="PANTHER" id="PTHR35894">
    <property type="entry name" value="GENERAL SECRETION PATHWAY PROTEIN A-RELATED"/>
    <property type="match status" value="1"/>
</dbReference>